<feature type="domain" description="Alpha-L-fucosidase C-terminal" evidence="13">
    <location>
        <begin position="375"/>
        <end position="464"/>
    </location>
</feature>
<evidence type="ECO:0000259" key="13">
    <source>
        <dbReference type="Pfam" id="PF16757"/>
    </source>
</evidence>
<name>A0ABD0LIZ2_9CAEN</name>
<proteinExistence type="inferred from homology"/>
<keyword evidence="15" id="KW-1185">Reference proteome</keyword>
<accession>A0ABD0LIZ2</accession>
<comment type="function">
    <text evidence="3">Alpha-L-fucosidase is responsible for hydrolyzing the alpha-1,6-linked fucose joined to the reducing-end N-acetylglucosamine of the carbohydrate moieties of glycoproteins.</text>
</comment>
<feature type="domain" description="Glycoside hydrolase family 29 N-terminal" evidence="12">
    <location>
        <begin position="26"/>
        <end position="364"/>
    </location>
</feature>
<dbReference type="InterPro" id="IPR000933">
    <property type="entry name" value="Glyco_hydro_29"/>
</dbReference>
<sequence length="468" mass="53952">MALVYGRITLLCFLLVWTPSLCLGVHYEPNWESIDSRPLPSWYDEAKLGIFIHWGVFSVPSFSPDGGYLGEWFPYYWKFHPAKPFVDFMAKNYPPDFNYGDFASMFTAEFFEAQQWAEMFEASGAKYIVFTSKHCEGFANWPSKYSFNWNAMDVGPNRDIVGELADAIKNHTSLRFGLYHCLYEWLNPLYLRDKANNFTTQDFARSKTVPELYEIVNRYQPDIVWSDGDWEAPDTYWNSTNFVAWLYNDSPVKDHVVTNDRYGKGVTCHHGGYLTCKDRYNPGTKQNRKFENAMTIDRYSWGYRRNANLSDYLTMEELISTFIITVSCGGNMLMNVGPTKYGIITPIFEERLRSMGEWLQVNGEGIYSSRPWTYQNDTENPNVWYTAKSVTGQRFVYAFVLKWPAGGALTLGAPIPGSTSTVSLLGYEGYLDYKKTDPQGMVITIPTIGFMDMPCQWAWTFKLTSIEN</sequence>
<dbReference type="FunFam" id="2.60.40.1180:FF:000013">
    <property type="entry name" value="Alpha-L-fucosidase"/>
    <property type="match status" value="1"/>
</dbReference>
<keyword evidence="8 11" id="KW-0378">Hydrolase</keyword>
<dbReference type="Proteomes" id="UP001519460">
    <property type="component" value="Unassembled WGS sequence"/>
</dbReference>
<organism evidence="14 15">
    <name type="scientific">Batillaria attramentaria</name>
    <dbReference type="NCBI Taxonomy" id="370345"/>
    <lineage>
        <taxon>Eukaryota</taxon>
        <taxon>Metazoa</taxon>
        <taxon>Spiralia</taxon>
        <taxon>Lophotrochozoa</taxon>
        <taxon>Mollusca</taxon>
        <taxon>Gastropoda</taxon>
        <taxon>Caenogastropoda</taxon>
        <taxon>Sorbeoconcha</taxon>
        <taxon>Cerithioidea</taxon>
        <taxon>Batillariidae</taxon>
        <taxon>Batillaria</taxon>
    </lineage>
</organism>
<dbReference type="SMART" id="SM00812">
    <property type="entry name" value="Alpha_L_fucos"/>
    <property type="match status" value="1"/>
</dbReference>
<dbReference type="Pfam" id="PF16757">
    <property type="entry name" value="Fucosidase_C"/>
    <property type="match status" value="1"/>
</dbReference>
<keyword evidence="9" id="KW-0325">Glycoprotein</keyword>
<dbReference type="PANTHER" id="PTHR10030">
    <property type="entry name" value="ALPHA-L-FUCOSIDASE"/>
    <property type="match status" value="1"/>
</dbReference>
<evidence type="ECO:0000256" key="6">
    <source>
        <dbReference type="ARBA" id="ARBA00012662"/>
    </source>
</evidence>
<dbReference type="PANTHER" id="PTHR10030:SF37">
    <property type="entry name" value="ALPHA-L-FUCOSIDASE-RELATED"/>
    <property type="match status" value="1"/>
</dbReference>
<dbReference type="GO" id="GO:0004560">
    <property type="term" value="F:alpha-L-fucosidase activity"/>
    <property type="evidence" value="ECO:0007669"/>
    <property type="project" value="UniProtKB-EC"/>
</dbReference>
<comment type="similarity">
    <text evidence="4 11">Belongs to the glycosyl hydrolase 29 family.</text>
</comment>
<comment type="subunit">
    <text evidence="5">Homotetramer.</text>
</comment>
<dbReference type="EC" id="3.2.1.51" evidence="6"/>
<keyword evidence="10 11" id="KW-0326">Glycosidase</keyword>
<evidence type="ECO:0000256" key="8">
    <source>
        <dbReference type="ARBA" id="ARBA00022801"/>
    </source>
</evidence>
<evidence type="ECO:0000256" key="9">
    <source>
        <dbReference type="ARBA" id="ARBA00023180"/>
    </source>
</evidence>
<protein>
    <recommendedName>
        <fullName evidence="6">alpha-L-fucosidase</fullName>
        <ecNumber evidence="6">3.2.1.51</ecNumber>
    </recommendedName>
</protein>
<evidence type="ECO:0000259" key="12">
    <source>
        <dbReference type="Pfam" id="PF01120"/>
    </source>
</evidence>
<evidence type="ECO:0000256" key="11">
    <source>
        <dbReference type="PIRNR" id="PIRNR001092"/>
    </source>
</evidence>
<dbReference type="SUPFAM" id="SSF51445">
    <property type="entry name" value="(Trans)glycosidases"/>
    <property type="match status" value="1"/>
</dbReference>
<feature type="signal peptide" evidence="11">
    <location>
        <begin position="1"/>
        <end position="24"/>
    </location>
</feature>
<evidence type="ECO:0000256" key="2">
    <source>
        <dbReference type="ARBA" id="ARBA00000419"/>
    </source>
</evidence>
<comment type="catalytic activity">
    <reaction evidence="1">
        <text>a neolactoside IV(2)-alpha-Fuc-nLc4Cer(d18:1(4E)) + H2O = a neolactoside nLc4Cer(d18:1(4E)) + L-fucose</text>
        <dbReference type="Rhea" id="RHEA:48224"/>
        <dbReference type="ChEBI" id="CHEBI:2181"/>
        <dbReference type="ChEBI" id="CHEBI:15377"/>
        <dbReference type="ChEBI" id="CHEBI:17006"/>
        <dbReference type="ChEBI" id="CHEBI:28691"/>
    </reaction>
    <physiologicalReaction direction="left-to-right" evidence="1">
        <dbReference type="Rhea" id="RHEA:48225"/>
    </physiologicalReaction>
</comment>
<comment type="caution">
    <text evidence="14">The sequence shown here is derived from an EMBL/GenBank/DDBJ whole genome shotgun (WGS) entry which is preliminary data.</text>
</comment>
<evidence type="ECO:0000313" key="14">
    <source>
        <dbReference type="EMBL" id="KAK7499481.1"/>
    </source>
</evidence>
<dbReference type="InterPro" id="IPR017853">
    <property type="entry name" value="GH"/>
</dbReference>
<dbReference type="PIRSF" id="PIRSF001092">
    <property type="entry name" value="Alpha-L-fucosidase"/>
    <property type="match status" value="1"/>
</dbReference>
<dbReference type="PRINTS" id="PR00741">
    <property type="entry name" value="GLHYDRLASE29"/>
</dbReference>
<evidence type="ECO:0000313" key="15">
    <source>
        <dbReference type="Proteomes" id="UP001519460"/>
    </source>
</evidence>
<evidence type="ECO:0000256" key="7">
    <source>
        <dbReference type="ARBA" id="ARBA00022729"/>
    </source>
</evidence>
<dbReference type="AlphaFoldDB" id="A0ABD0LIZ2"/>
<dbReference type="InterPro" id="IPR057739">
    <property type="entry name" value="Glyco_hydro_29_N"/>
</dbReference>
<evidence type="ECO:0000256" key="3">
    <source>
        <dbReference type="ARBA" id="ARBA00004071"/>
    </source>
</evidence>
<gene>
    <name evidence="14" type="ORF">BaRGS_00009133</name>
</gene>
<evidence type="ECO:0000256" key="4">
    <source>
        <dbReference type="ARBA" id="ARBA00007951"/>
    </source>
</evidence>
<evidence type="ECO:0000256" key="1">
    <source>
        <dbReference type="ARBA" id="ARBA00000321"/>
    </source>
</evidence>
<reference evidence="14 15" key="1">
    <citation type="journal article" date="2023" name="Sci. Data">
        <title>Genome assembly of the Korean intertidal mud-creeper Batillaria attramentaria.</title>
        <authorList>
            <person name="Patra A.K."/>
            <person name="Ho P.T."/>
            <person name="Jun S."/>
            <person name="Lee S.J."/>
            <person name="Kim Y."/>
            <person name="Won Y.J."/>
        </authorList>
    </citation>
    <scope>NUCLEOTIDE SEQUENCE [LARGE SCALE GENOMIC DNA]</scope>
    <source>
        <strain evidence="14">Wonlab-2016</strain>
    </source>
</reference>
<evidence type="ECO:0000256" key="10">
    <source>
        <dbReference type="ARBA" id="ARBA00023295"/>
    </source>
</evidence>
<keyword evidence="7 11" id="KW-0732">Signal</keyword>
<dbReference type="EMBL" id="JACVVK020000043">
    <property type="protein sequence ID" value="KAK7499481.1"/>
    <property type="molecule type" value="Genomic_DNA"/>
</dbReference>
<dbReference type="InterPro" id="IPR016286">
    <property type="entry name" value="FUC_metazoa-typ"/>
</dbReference>
<dbReference type="Gene3D" id="3.20.20.80">
    <property type="entry name" value="Glycosidases"/>
    <property type="match status" value="1"/>
</dbReference>
<evidence type="ECO:0000256" key="5">
    <source>
        <dbReference type="ARBA" id="ARBA00011881"/>
    </source>
</evidence>
<comment type="catalytic activity">
    <reaction evidence="2">
        <text>a neolactoside IV(2)-alpha-Fuc-nLc4Cer(d18:0) + H2O = a neolactoside nLc4Cer(d18:0) + L-fucose</text>
        <dbReference type="Rhea" id="RHEA:49308"/>
        <dbReference type="ChEBI" id="CHEBI:2181"/>
        <dbReference type="ChEBI" id="CHEBI:15377"/>
        <dbReference type="ChEBI" id="CHEBI:91119"/>
        <dbReference type="ChEBI" id="CHEBI:91121"/>
    </reaction>
    <physiologicalReaction direction="left-to-right" evidence="2">
        <dbReference type="Rhea" id="RHEA:49309"/>
    </physiologicalReaction>
</comment>
<dbReference type="Gene3D" id="2.60.40.1180">
    <property type="entry name" value="Golgi alpha-mannosidase II"/>
    <property type="match status" value="1"/>
</dbReference>
<feature type="chain" id="PRO_5044536972" description="alpha-L-fucosidase" evidence="11">
    <location>
        <begin position="25"/>
        <end position="468"/>
    </location>
</feature>
<dbReference type="Pfam" id="PF01120">
    <property type="entry name" value="Alpha_L_fucos"/>
    <property type="match status" value="1"/>
</dbReference>
<dbReference type="FunFam" id="3.20.20.80:FF:000027">
    <property type="entry name" value="Alpha-L-fucosidase"/>
    <property type="match status" value="1"/>
</dbReference>
<dbReference type="InterPro" id="IPR013780">
    <property type="entry name" value="Glyco_hydro_b"/>
</dbReference>
<dbReference type="InterPro" id="IPR031919">
    <property type="entry name" value="Fucosidase_C"/>
</dbReference>